<dbReference type="SUPFAM" id="SSF101898">
    <property type="entry name" value="NHL repeat"/>
    <property type="match status" value="1"/>
</dbReference>
<dbReference type="PROSITE" id="PS50927">
    <property type="entry name" value="BULB_LECTIN"/>
    <property type="match status" value="1"/>
</dbReference>
<accession>A0A7J9P209</accession>
<comment type="caution">
    <text evidence="2">The sequence shown here is derived from an EMBL/GenBank/DDBJ whole genome shotgun (WGS) entry which is preliminary data.</text>
</comment>
<dbReference type="InterPro" id="IPR001480">
    <property type="entry name" value="Bulb-type_lectin_dom"/>
</dbReference>
<dbReference type="RefSeq" id="WP_181504814.1">
    <property type="nucleotide sequence ID" value="NZ_JACDUK010000005.1"/>
</dbReference>
<evidence type="ECO:0000313" key="3">
    <source>
        <dbReference type="Proteomes" id="UP000522365"/>
    </source>
</evidence>
<reference evidence="2 3" key="1">
    <citation type="submission" date="2020-07" db="EMBL/GenBank/DDBJ databases">
        <title>Genomic Encyclopedia of Type Strains, Phase IV (KMG-V): Genome sequencing to study the core and pangenomes of soil and plant-associated prokaryotes.</title>
        <authorList>
            <person name="Whitman W."/>
        </authorList>
    </citation>
    <scope>NUCLEOTIDE SEQUENCE [LARGE SCALE GENOMIC DNA]</scope>
    <source>
        <strain evidence="2 3">S1</strain>
    </source>
</reference>
<evidence type="ECO:0000313" key="2">
    <source>
        <dbReference type="EMBL" id="MBA2853962.1"/>
    </source>
</evidence>
<dbReference type="Pfam" id="PF17957">
    <property type="entry name" value="Big_7"/>
    <property type="match status" value="2"/>
</dbReference>
<dbReference type="PANTHER" id="PTHR42754:SF1">
    <property type="entry name" value="LIPOPROTEIN"/>
    <property type="match status" value="1"/>
</dbReference>
<dbReference type="PANTHER" id="PTHR42754">
    <property type="entry name" value="ENDOGLUCANASE"/>
    <property type="match status" value="1"/>
</dbReference>
<dbReference type="Proteomes" id="UP000522365">
    <property type="component" value="Unassembled WGS sequence"/>
</dbReference>
<sequence length="1395" mass="150824">MKNKNFIMVILLLLSISFVNAEEVLWNNSLGYDSCDTYSYSIIMDDSGNVYVTGYIYNYTDSSESIITIKYDSDGNILWNKTYDSVSRSDGTRFIALDGSGNICVVGTKANDFLTVKYDADGTELWNKTFDSSSNIDYATAVGVDGSGNIYVSGYGYNGDDMDILIVKYAPNGTHLWDKCFNYDSNYDYGYDMAVDSSGNAYIVGTGYKSGYTDIITLKYDPDGNLNWSKYFDYSSNHDTARYVDVDDSGYVYVIGRGRDAEDYDIITIKYAPNGTEIWSNIAGSDTLDDTDKDVIVDSTGNVYSAFLDYTSGGHIVKYDADGNELWNIAFGTGKNYIYSLYIDSDDMLYATGDTSGGDILTVKYDADGNELWNNSFDYMSDYDSSSGVISDNLGNTYAIGSGRNLDSFDELLLLKYGSSADTTAPVVIINTLSQAYNYNSSILNVTVTDTTPVTVIANITDQGMNITLNKTADGYFVNPDFEFIDGVHNVTIIATDAMGNVNSTETVNFMVDTTGPEFTIVSPINNTVYTINRFMVNITAEDPSGMDKITSDLDEWVVTLGEYPAYYYCYYTGILDGNHTLIFTATDNLGNTAVKTIYVAVDTQPPEITINYPINGSYNTTEMIINATATDLSGIKNATAEINGINYTISENGTYYTLNKTLTEGDYVLKVYASDNNNDTNVSSIVAFRVDTTAPEVTIATPIDGANVTVSNPTLNFTTTDNLCITTDYDILVDGVSLDSGNSSNASAVTYSLTLTNGTHTITVVAIDSALNSANDSITVVVDTAAPTAEIMSPLNDDFTNDTTPEVTFNLTDNLSTTLSYKVYVNGSVDKIGIALNSTLTSVNLSALSEGVHEIIVESTDAHGFKTNSTSVNITVDGTAPAFNIFIEDGAYFNNGSNVLNFTVNELYLDTVSALNGSTEILLNNSTGNYLNSAELADGVYNVIMYANDTASNENSTYVRFTVDTVNPEVTVNTVNESSYKYNTSILNVTVTDINLDSVVAEINGLTNITLTENDGYFVNSTFEFDETLNTVRIYATDLAGNVNSSETVNFRVDLTDPVITVNTESGAYFNNGSNVLNFTVNELYLDTVSAFNGSTEILLNNSTGDYLNSAELADGVYNVTITANDTASNENSTYVSFTVDTVNPEVTVNSPANGTTFTTNSAVINVTANDSLSGISSVIAEIEGVGNVNLTLNGNYYTGNTGTLSNGNYEITILATDLAGNVNSTESVIITITVPRSSGGGGGSSYSSDLSNGITSSVLRNTVSNSNVVYGSEIDRKYAEELRENLQNGNNYEIDRDTIIVGGPNANGLANQYNGEFEVPISNDYPGENRGVIQVKNIEVMEGNIIKTYQVIYIAGSDRLGTQAALEYFKTLDELPEGPITVKWTANGPVLVE</sequence>
<feature type="domain" description="Bulb-type lectin" evidence="1">
    <location>
        <begin position="1"/>
        <end position="118"/>
    </location>
</feature>
<evidence type="ECO:0000259" key="1">
    <source>
        <dbReference type="PROSITE" id="PS50927"/>
    </source>
</evidence>
<name>A0A7J9P209_METMI</name>
<dbReference type="InterPro" id="IPR044016">
    <property type="entry name" value="Big_13"/>
</dbReference>
<dbReference type="EMBL" id="JACDUK010000005">
    <property type="protein sequence ID" value="MBA2853962.1"/>
    <property type="molecule type" value="Genomic_DNA"/>
</dbReference>
<dbReference type="InterPro" id="IPR013783">
    <property type="entry name" value="Ig-like_fold"/>
</dbReference>
<dbReference type="Pfam" id="PF19077">
    <property type="entry name" value="Big_13"/>
    <property type="match status" value="1"/>
</dbReference>
<dbReference type="Gene3D" id="2.60.40.10">
    <property type="entry name" value="Immunoglobulins"/>
    <property type="match status" value="6"/>
</dbReference>
<gene>
    <name evidence="2" type="ORF">HNP89_001940</name>
</gene>
<organism evidence="2 3">
    <name type="scientific">Methanococcus maripaludis</name>
    <name type="common">Methanococcus deltae</name>
    <dbReference type="NCBI Taxonomy" id="39152"/>
    <lineage>
        <taxon>Archaea</taxon>
        <taxon>Methanobacteriati</taxon>
        <taxon>Methanobacteriota</taxon>
        <taxon>Methanomada group</taxon>
        <taxon>Methanococci</taxon>
        <taxon>Methanococcales</taxon>
        <taxon>Methanococcaceae</taxon>
        <taxon>Methanococcus</taxon>
    </lineage>
</organism>
<proteinExistence type="predicted"/>
<protein>
    <recommendedName>
        <fullName evidence="1">Bulb-type lectin domain-containing protein</fullName>
    </recommendedName>
</protein>